<dbReference type="EMBL" id="LR590481">
    <property type="protein sequence ID" value="VTQ93619.1"/>
    <property type="molecule type" value="Genomic_DNA"/>
</dbReference>
<dbReference type="Gene3D" id="3.30.450.20">
    <property type="entry name" value="PAS domain"/>
    <property type="match status" value="1"/>
</dbReference>
<evidence type="ECO:0000256" key="4">
    <source>
        <dbReference type="ARBA" id="ARBA00022692"/>
    </source>
</evidence>
<keyword evidence="3" id="KW-0145">Chemotaxis</keyword>
<feature type="region of interest" description="Disordered" evidence="11">
    <location>
        <begin position="627"/>
        <end position="668"/>
    </location>
</feature>
<dbReference type="SUPFAM" id="SSF58104">
    <property type="entry name" value="Methyl-accepting chemotaxis protein (MCP) signaling domain"/>
    <property type="match status" value="1"/>
</dbReference>
<feature type="domain" description="HAMP" evidence="14">
    <location>
        <begin position="307"/>
        <end position="362"/>
    </location>
</feature>
<evidence type="ECO:0000256" key="5">
    <source>
        <dbReference type="ARBA" id="ARBA00022989"/>
    </source>
</evidence>
<sequence>MKFKTMRAKMVTYFLSLFLVICIAISFTTYIMSKKMIEKKASDLMLEVSRQAVQSTEARINGTIDSLETIANMPTIKDSKLGWDRKKIILDEEVKLHEHVNMGIADNNGNLIQTTGDKVNIKDRPYFQKAIGGKSNVSEPFINKLDNKTLLVAYAVPIKNDNNILGVLVCIREGNALSNISNNIKVGESGGAYVLDSTGTIIAHKNKEAVIKRENSIKDSKGNSELKAIAAIEQSMIEGKEGIGQYKFNGSEKYISYSPIKSTGWSLGIYAPKNEVLKEVSQITRNIIIISILGVGAALVCIWLISTQISNNLISMKDSLNIVATGDLTANIDSKIEKKEDEIGHMAKALSKTVLSIGSMINSLKGNSFDIDSRANNLAAISEEFTATTENISTAIQEVASGASSQAEALTEIVSMLNDFSDKINSTVNNIEEIDEISKDIDEKANISNKDMNTLVTSMENLTEVFENFEAKISTMESNVQKINEITNFINDISEKTNLLALNAAIEAARAGESGKGFAVVAEEIRKLAEMSRKSSEDIYSIVNGVLEDANDMVKSSKDVNEKLNGQKSIADVAMNSFIEISNSVTGMIPKIKNINSSANIIEKNKDEILTKSETIASISQEISASAEEISASSEEMSASSEEVANTAQSLNEMTQDMLNEMNKFKTE</sequence>
<gene>
    <name evidence="15" type="primary">mcpB_3</name>
    <name evidence="15" type="ORF">NCTC503_02147</name>
</gene>
<dbReference type="RefSeq" id="WP_138210712.1">
    <property type="nucleotide sequence ID" value="NZ_CBCRUQ010000013.1"/>
</dbReference>
<dbReference type="Gene3D" id="6.10.340.10">
    <property type="match status" value="1"/>
</dbReference>
<keyword evidence="7 9" id="KW-0807">Transducer</keyword>
<keyword evidence="6 12" id="KW-0472">Membrane</keyword>
<feature type="compositionally biased region" description="Polar residues" evidence="11">
    <location>
        <begin position="644"/>
        <end position="658"/>
    </location>
</feature>
<evidence type="ECO:0000256" key="11">
    <source>
        <dbReference type="SAM" id="MobiDB-lite"/>
    </source>
</evidence>
<feature type="transmembrane region" description="Helical" evidence="12">
    <location>
        <begin position="12"/>
        <end position="32"/>
    </location>
</feature>
<reference evidence="15 16" key="1">
    <citation type="submission" date="2019-05" db="EMBL/GenBank/DDBJ databases">
        <authorList>
            <consortium name="Pathogen Informatics"/>
        </authorList>
    </citation>
    <scope>NUCLEOTIDE SEQUENCE [LARGE SCALE GENOMIC DNA]</scope>
    <source>
        <strain evidence="15 16">NCTC503</strain>
    </source>
</reference>
<evidence type="ECO:0000256" key="6">
    <source>
        <dbReference type="ARBA" id="ARBA00023136"/>
    </source>
</evidence>
<dbReference type="PANTHER" id="PTHR32089">
    <property type="entry name" value="METHYL-ACCEPTING CHEMOTAXIS PROTEIN MCPB"/>
    <property type="match status" value="1"/>
</dbReference>
<dbReference type="Proteomes" id="UP000308489">
    <property type="component" value="Chromosome 1"/>
</dbReference>
<dbReference type="PANTHER" id="PTHR32089:SF112">
    <property type="entry name" value="LYSOZYME-LIKE PROTEIN-RELATED"/>
    <property type="match status" value="1"/>
</dbReference>
<dbReference type="GO" id="GO:0005886">
    <property type="term" value="C:plasma membrane"/>
    <property type="evidence" value="ECO:0007669"/>
    <property type="project" value="UniProtKB-SubCell"/>
</dbReference>
<feature type="coiled-coil region" evidence="10">
    <location>
        <begin position="459"/>
        <end position="486"/>
    </location>
</feature>
<keyword evidence="5 12" id="KW-1133">Transmembrane helix</keyword>
<keyword evidence="10" id="KW-0175">Coiled coil</keyword>
<comment type="subcellular location">
    <subcellularLocation>
        <location evidence="1">Cell membrane</location>
        <topology evidence="1">Multi-pass membrane protein</topology>
    </subcellularLocation>
</comment>
<evidence type="ECO:0000256" key="2">
    <source>
        <dbReference type="ARBA" id="ARBA00022475"/>
    </source>
</evidence>
<dbReference type="InterPro" id="IPR003660">
    <property type="entry name" value="HAMP_dom"/>
</dbReference>
<dbReference type="PROSITE" id="PS50885">
    <property type="entry name" value="HAMP"/>
    <property type="match status" value="1"/>
</dbReference>
<evidence type="ECO:0000313" key="16">
    <source>
        <dbReference type="Proteomes" id="UP000308489"/>
    </source>
</evidence>
<keyword evidence="4 12" id="KW-0812">Transmembrane</keyword>
<evidence type="ECO:0000313" key="15">
    <source>
        <dbReference type="EMBL" id="VTQ93619.1"/>
    </source>
</evidence>
<comment type="similarity">
    <text evidence="8">Belongs to the methyl-accepting chemotaxis (MCP) protein family.</text>
</comment>
<dbReference type="InterPro" id="IPR029151">
    <property type="entry name" value="Sensor-like_sf"/>
</dbReference>
<evidence type="ECO:0000256" key="8">
    <source>
        <dbReference type="ARBA" id="ARBA00029447"/>
    </source>
</evidence>
<feature type="transmembrane region" description="Helical" evidence="12">
    <location>
        <begin position="287"/>
        <end position="306"/>
    </location>
</feature>
<protein>
    <submittedName>
        <fullName evidence="15">Methyl-accepting chemotaxis protein</fullName>
    </submittedName>
</protein>
<evidence type="ECO:0000259" key="13">
    <source>
        <dbReference type="PROSITE" id="PS50111"/>
    </source>
</evidence>
<dbReference type="InterPro" id="IPR004089">
    <property type="entry name" value="MCPsignal_dom"/>
</dbReference>
<evidence type="ECO:0000256" key="1">
    <source>
        <dbReference type="ARBA" id="ARBA00004651"/>
    </source>
</evidence>
<dbReference type="GO" id="GO:0007165">
    <property type="term" value="P:signal transduction"/>
    <property type="evidence" value="ECO:0007669"/>
    <property type="project" value="UniProtKB-KW"/>
</dbReference>
<evidence type="ECO:0000256" key="9">
    <source>
        <dbReference type="PROSITE-ProRule" id="PRU00284"/>
    </source>
</evidence>
<organism evidence="15 16">
    <name type="scientific">Hathewaya histolytica</name>
    <name type="common">Clostridium histolyticum</name>
    <dbReference type="NCBI Taxonomy" id="1498"/>
    <lineage>
        <taxon>Bacteria</taxon>
        <taxon>Bacillati</taxon>
        <taxon>Bacillota</taxon>
        <taxon>Clostridia</taxon>
        <taxon>Eubacteriales</taxon>
        <taxon>Clostridiaceae</taxon>
        <taxon>Hathewaya</taxon>
    </lineage>
</organism>
<accession>A0A4U9RNL2</accession>
<dbReference type="InterPro" id="IPR033479">
    <property type="entry name" value="dCache_1"/>
</dbReference>
<dbReference type="Pfam" id="PF02743">
    <property type="entry name" value="dCache_1"/>
    <property type="match status" value="1"/>
</dbReference>
<feature type="domain" description="Methyl-accepting transducer" evidence="13">
    <location>
        <begin position="381"/>
        <end position="638"/>
    </location>
</feature>
<dbReference type="SUPFAM" id="SSF103190">
    <property type="entry name" value="Sensory domain-like"/>
    <property type="match status" value="1"/>
</dbReference>
<dbReference type="KEGG" id="hhw:NCTC503_02147"/>
<dbReference type="GO" id="GO:0006935">
    <property type="term" value="P:chemotaxis"/>
    <property type="evidence" value="ECO:0007669"/>
    <property type="project" value="UniProtKB-KW"/>
</dbReference>
<name>A0A4U9RNL2_HATHI</name>
<dbReference type="SMART" id="SM00283">
    <property type="entry name" value="MA"/>
    <property type="match status" value="1"/>
</dbReference>
<feature type="compositionally biased region" description="Low complexity" evidence="11">
    <location>
        <begin position="627"/>
        <end position="643"/>
    </location>
</feature>
<evidence type="ECO:0000256" key="7">
    <source>
        <dbReference type="ARBA" id="ARBA00023224"/>
    </source>
</evidence>
<keyword evidence="16" id="KW-1185">Reference proteome</keyword>
<dbReference type="PROSITE" id="PS50111">
    <property type="entry name" value="CHEMOTAXIS_TRANSDUC_2"/>
    <property type="match status" value="1"/>
</dbReference>
<dbReference type="OrthoDB" id="597657at2"/>
<proteinExistence type="inferred from homology"/>
<dbReference type="CDD" id="cd12914">
    <property type="entry name" value="PDC1_DGC_like"/>
    <property type="match status" value="1"/>
</dbReference>
<dbReference type="CDD" id="cd12912">
    <property type="entry name" value="PDC2_MCP_like"/>
    <property type="match status" value="1"/>
</dbReference>
<evidence type="ECO:0000259" key="14">
    <source>
        <dbReference type="PROSITE" id="PS50885"/>
    </source>
</evidence>
<keyword evidence="2" id="KW-1003">Cell membrane</keyword>
<evidence type="ECO:0000256" key="3">
    <source>
        <dbReference type="ARBA" id="ARBA00022500"/>
    </source>
</evidence>
<dbReference type="Pfam" id="PF00015">
    <property type="entry name" value="MCPsignal"/>
    <property type="match status" value="1"/>
</dbReference>
<dbReference type="AlphaFoldDB" id="A0A4U9RNL2"/>
<evidence type="ECO:0000256" key="12">
    <source>
        <dbReference type="SAM" id="Phobius"/>
    </source>
</evidence>
<evidence type="ECO:0000256" key="10">
    <source>
        <dbReference type="SAM" id="Coils"/>
    </source>
</evidence>
<dbReference type="Gene3D" id="1.10.287.950">
    <property type="entry name" value="Methyl-accepting chemotaxis protein"/>
    <property type="match status" value="1"/>
</dbReference>